<comment type="similarity">
    <text evidence="2 7">Belongs to the battenin family.</text>
</comment>
<feature type="transmembrane region" description="Helical" evidence="7">
    <location>
        <begin position="155"/>
        <end position="173"/>
    </location>
</feature>
<keyword evidence="4 7" id="KW-0812">Transmembrane</keyword>
<keyword evidence="5 7" id="KW-1133">Transmembrane helix</keyword>
<gene>
    <name evidence="8" type="ORF">BpHYR1_049306</name>
</gene>
<proteinExistence type="inferred from homology"/>
<evidence type="ECO:0000256" key="1">
    <source>
        <dbReference type="ARBA" id="ARBA00004127"/>
    </source>
</evidence>
<evidence type="ECO:0000256" key="3">
    <source>
        <dbReference type="ARBA" id="ARBA00022448"/>
    </source>
</evidence>
<name>A0A3M7PWY0_BRAPC</name>
<feature type="transmembrane region" description="Helical" evidence="7">
    <location>
        <begin position="283"/>
        <end position="301"/>
    </location>
</feature>
<dbReference type="PANTHER" id="PTHR10981">
    <property type="entry name" value="BATTENIN"/>
    <property type="match status" value="1"/>
</dbReference>
<feature type="transmembrane region" description="Helical" evidence="7">
    <location>
        <begin position="185"/>
        <end position="207"/>
    </location>
</feature>
<accession>A0A3M7PWY0</accession>
<organism evidence="8 9">
    <name type="scientific">Brachionus plicatilis</name>
    <name type="common">Marine rotifer</name>
    <name type="synonym">Brachionus muelleri</name>
    <dbReference type="NCBI Taxonomy" id="10195"/>
    <lineage>
        <taxon>Eukaryota</taxon>
        <taxon>Metazoa</taxon>
        <taxon>Spiralia</taxon>
        <taxon>Gnathifera</taxon>
        <taxon>Rotifera</taxon>
        <taxon>Eurotatoria</taxon>
        <taxon>Monogononta</taxon>
        <taxon>Pseudotrocha</taxon>
        <taxon>Ploima</taxon>
        <taxon>Brachionidae</taxon>
        <taxon>Brachionus</taxon>
    </lineage>
</organism>
<dbReference type="EMBL" id="REGN01008404">
    <property type="protein sequence ID" value="RNA03656.1"/>
    <property type="molecule type" value="Genomic_DNA"/>
</dbReference>
<feature type="transmembrane region" description="Helical" evidence="7">
    <location>
        <begin position="308"/>
        <end position="329"/>
    </location>
</feature>
<evidence type="ECO:0000256" key="7">
    <source>
        <dbReference type="RuleBase" id="RU361113"/>
    </source>
</evidence>
<dbReference type="OrthoDB" id="5965864at2759"/>
<evidence type="ECO:0000256" key="4">
    <source>
        <dbReference type="ARBA" id="ARBA00022692"/>
    </source>
</evidence>
<dbReference type="Proteomes" id="UP000276133">
    <property type="component" value="Unassembled WGS sequence"/>
</dbReference>
<feature type="transmembrane region" description="Helical" evidence="7">
    <location>
        <begin position="96"/>
        <end position="114"/>
    </location>
</feature>
<keyword evidence="3" id="KW-0813">Transport</keyword>
<dbReference type="Gene3D" id="1.20.1250.20">
    <property type="entry name" value="MFS general substrate transporter like domains"/>
    <property type="match status" value="1"/>
</dbReference>
<evidence type="ECO:0000313" key="9">
    <source>
        <dbReference type="Proteomes" id="UP000276133"/>
    </source>
</evidence>
<feature type="transmembrane region" description="Helical" evidence="7">
    <location>
        <begin position="335"/>
        <end position="356"/>
    </location>
</feature>
<evidence type="ECO:0000313" key="8">
    <source>
        <dbReference type="EMBL" id="RNA03656.1"/>
    </source>
</evidence>
<dbReference type="PRINTS" id="PR01315">
    <property type="entry name" value="BATTENIN"/>
</dbReference>
<evidence type="ECO:0000256" key="6">
    <source>
        <dbReference type="ARBA" id="ARBA00023136"/>
    </source>
</evidence>
<dbReference type="SUPFAM" id="SSF103473">
    <property type="entry name" value="MFS general substrate transporter"/>
    <property type="match status" value="1"/>
</dbReference>
<dbReference type="InterPro" id="IPR036259">
    <property type="entry name" value="MFS_trans_sf"/>
</dbReference>
<keyword evidence="9" id="KW-1185">Reference proteome</keyword>
<dbReference type="AlphaFoldDB" id="A0A3M7PWY0"/>
<dbReference type="GO" id="GO:0007040">
    <property type="term" value="P:lysosome organization"/>
    <property type="evidence" value="ECO:0007669"/>
    <property type="project" value="TreeGrafter"/>
</dbReference>
<dbReference type="GO" id="GO:0012505">
    <property type="term" value="C:endomembrane system"/>
    <property type="evidence" value="ECO:0007669"/>
    <property type="project" value="UniProtKB-SubCell"/>
</dbReference>
<dbReference type="Pfam" id="PF02487">
    <property type="entry name" value="CLN3"/>
    <property type="match status" value="1"/>
</dbReference>
<keyword evidence="7" id="KW-0458">Lysosome</keyword>
<feature type="transmembrane region" description="Helical" evidence="7">
    <location>
        <begin position="247"/>
        <end position="271"/>
    </location>
</feature>
<feature type="transmembrane region" description="Helical" evidence="7">
    <location>
        <begin position="12"/>
        <end position="34"/>
    </location>
</feature>
<protein>
    <recommendedName>
        <fullName evidence="7">Battenin</fullName>
    </recommendedName>
</protein>
<dbReference type="STRING" id="10195.A0A3M7PWY0"/>
<comment type="subcellular location">
    <subcellularLocation>
        <location evidence="1">Endomembrane system</location>
        <topology evidence="1">Multi-pass membrane protein</topology>
    </subcellularLocation>
    <subcellularLocation>
        <location evidence="7">Lysosome membrane</location>
        <topology evidence="7">Multi-pass membrane protein</topology>
    </subcellularLocation>
</comment>
<keyword evidence="6 7" id="KW-0472">Membrane</keyword>
<dbReference type="CDD" id="cd06174">
    <property type="entry name" value="MFS"/>
    <property type="match status" value="1"/>
</dbReference>
<feature type="transmembrane region" description="Helical" evidence="7">
    <location>
        <begin position="64"/>
        <end position="84"/>
    </location>
</feature>
<dbReference type="PANTHER" id="PTHR10981:SF0">
    <property type="entry name" value="BATTENIN"/>
    <property type="match status" value="1"/>
</dbReference>
<reference evidence="8 9" key="1">
    <citation type="journal article" date="2018" name="Sci. Rep.">
        <title>Genomic signatures of local adaptation to the degree of environmental predictability in rotifers.</title>
        <authorList>
            <person name="Franch-Gras L."/>
            <person name="Hahn C."/>
            <person name="Garcia-Roger E.M."/>
            <person name="Carmona M.J."/>
            <person name="Serra M."/>
            <person name="Gomez A."/>
        </authorList>
    </citation>
    <scope>NUCLEOTIDE SEQUENCE [LARGE SCALE GENOMIC DNA]</scope>
    <source>
        <strain evidence="8">HYR1</strain>
    </source>
</reference>
<comment type="caution">
    <text evidence="8">The sequence shown here is derived from an EMBL/GenBank/DDBJ whole genome shotgun (WGS) entry which is preliminary data.</text>
</comment>
<dbReference type="PIRSF" id="PIRSF015974">
    <property type="entry name" value="CLN3_BTN1"/>
    <property type="match status" value="1"/>
</dbReference>
<evidence type="ECO:0000256" key="5">
    <source>
        <dbReference type="ARBA" id="ARBA00022989"/>
    </source>
</evidence>
<dbReference type="GO" id="GO:0051453">
    <property type="term" value="P:regulation of intracellular pH"/>
    <property type="evidence" value="ECO:0007669"/>
    <property type="project" value="TreeGrafter"/>
</dbReference>
<dbReference type="InterPro" id="IPR018460">
    <property type="entry name" value="Battenin_disease_Cln3_subgr"/>
</dbReference>
<sequence>MKILEKYWDKYYSQVVLVSYWCLGLCNNYAYVIMLSAAHDILSDNDEVKSAKPNATNKYDCNELSTGAVLLADILPGIVIKLISPFFMHKIKYWQKFSFILTLCASSFLIVSLTPNSMRWLIFVGICCASLSTSFGEVTFLALSTFYSRELSIPAWSSGTGAAGIVGSFGYAGLTSLGLSSRNTILVMLFVPVLMLVSFIVLPSIGYTQNRFKEIEMDFKKGPIEVQVKTNNNLIHQIKLIRHILKFMIPLFLVYFFQYFINQGLFELLYFKDSFLKQHSEQYRWYSVIYQLGVFISRSSIKCVKVKFLPIFPILQFLNALIALSQIFFGYMPSIWFVFVLVLWEGLVAGSCYVNAYNQVSIEIPKQNREFSIAFTSFANSIGIAVSGVVSIPVHNAICNSGYQ</sequence>
<feature type="transmembrane region" description="Helical" evidence="7">
    <location>
        <begin position="120"/>
        <end position="143"/>
    </location>
</feature>
<evidence type="ECO:0000256" key="2">
    <source>
        <dbReference type="ARBA" id="ARBA00007467"/>
    </source>
</evidence>
<dbReference type="InterPro" id="IPR003492">
    <property type="entry name" value="Battenin_disease_Cln3"/>
</dbReference>
<dbReference type="GO" id="GO:0005765">
    <property type="term" value="C:lysosomal membrane"/>
    <property type="evidence" value="ECO:0007669"/>
    <property type="project" value="UniProtKB-SubCell"/>
</dbReference>